<accession>A0A645DIK4</accession>
<evidence type="ECO:0000313" key="2">
    <source>
        <dbReference type="EMBL" id="MPM88848.1"/>
    </source>
</evidence>
<keyword evidence="1" id="KW-0812">Transmembrane</keyword>
<proteinExistence type="predicted"/>
<name>A0A645DIK4_9ZZZZ</name>
<organism evidence="2">
    <name type="scientific">bioreactor metagenome</name>
    <dbReference type="NCBI Taxonomy" id="1076179"/>
    <lineage>
        <taxon>unclassified sequences</taxon>
        <taxon>metagenomes</taxon>
        <taxon>ecological metagenomes</taxon>
    </lineage>
</organism>
<reference evidence="2" key="1">
    <citation type="submission" date="2019-08" db="EMBL/GenBank/DDBJ databases">
        <authorList>
            <person name="Kucharzyk K."/>
            <person name="Murdoch R.W."/>
            <person name="Higgins S."/>
            <person name="Loffler F."/>
        </authorList>
    </citation>
    <scope>NUCLEOTIDE SEQUENCE</scope>
</reference>
<feature type="transmembrane region" description="Helical" evidence="1">
    <location>
        <begin position="12"/>
        <end position="34"/>
    </location>
</feature>
<protein>
    <submittedName>
        <fullName evidence="2">Uncharacterized protein</fullName>
    </submittedName>
</protein>
<evidence type="ECO:0000256" key="1">
    <source>
        <dbReference type="SAM" id="Phobius"/>
    </source>
</evidence>
<dbReference type="AlphaFoldDB" id="A0A645DIK4"/>
<dbReference type="EMBL" id="VSSQ01036381">
    <property type="protein sequence ID" value="MPM88848.1"/>
    <property type="molecule type" value="Genomic_DNA"/>
</dbReference>
<keyword evidence="1" id="KW-1133">Transmembrane helix</keyword>
<sequence length="77" mass="8486">MDVNIPKIIPQITSLFLISLMFLFKNMAITTAAIENLAKISWRGKTPSPNILVIAINPEPEIIDTVKSISCAFLSDI</sequence>
<keyword evidence="1" id="KW-0472">Membrane</keyword>
<gene>
    <name evidence="2" type="ORF">SDC9_135952</name>
</gene>
<comment type="caution">
    <text evidence="2">The sequence shown here is derived from an EMBL/GenBank/DDBJ whole genome shotgun (WGS) entry which is preliminary data.</text>
</comment>